<dbReference type="GO" id="GO:0006269">
    <property type="term" value="P:DNA replication, synthesis of primer"/>
    <property type="evidence" value="ECO:0007669"/>
    <property type="project" value="UniProtKB-KW"/>
</dbReference>
<comment type="function">
    <text evidence="12">Initiates the restart of stalled replication forks, which reloads the replicative helicase on sites other than the origin of replication. Recognizes and binds to abandoned replication forks and remodels them to uncover a helicase loading site. Promotes assembly of the primosome at these replication forks.</text>
</comment>
<feature type="domain" description="Helicase ATP-binding" evidence="14">
    <location>
        <begin position="219"/>
        <end position="385"/>
    </location>
</feature>
<keyword evidence="7 12" id="KW-0862">Zinc</keyword>
<feature type="binding site" evidence="12">
    <location>
        <position position="457"/>
    </location>
    <ligand>
        <name>Zn(2+)</name>
        <dbReference type="ChEBI" id="CHEBI:29105"/>
        <label>2</label>
    </ligand>
</feature>
<dbReference type="PANTHER" id="PTHR30580:SF0">
    <property type="entry name" value="PRIMOSOMAL PROTEIN N"/>
    <property type="match status" value="1"/>
</dbReference>
<dbReference type="InterPro" id="IPR005259">
    <property type="entry name" value="PriA"/>
</dbReference>
<dbReference type="Pfam" id="PF18074">
    <property type="entry name" value="PriA_C"/>
    <property type="match status" value="1"/>
</dbReference>
<gene>
    <name evidence="12 16" type="primary">priA</name>
    <name evidence="16" type="ORF">LKD48_09210</name>
</gene>
<evidence type="ECO:0000259" key="14">
    <source>
        <dbReference type="PROSITE" id="PS51192"/>
    </source>
</evidence>
<dbReference type="Pfam" id="PF17764">
    <property type="entry name" value="PriA_3primeBD"/>
    <property type="match status" value="1"/>
</dbReference>
<dbReference type="NCBIfam" id="TIGR00595">
    <property type="entry name" value="priA"/>
    <property type="match status" value="1"/>
</dbReference>
<dbReference type="Proteomes" id="UP001198200">
    <property type="component" value="Unassembled WGS sequence"/>
</dbReference>
<evidence type="ECO:0000256" key="8">
    <source>
        <dbReference type="ARBA" id="ARBA00022840"/>
    </source>
</evidence>
<feature type="binding site" evidence="12">
    <location>
        <position position="474"/>
    </location>
    <ligand>
        <name>Zn(2+)</name>
        <dbReference type="ChEBI" id="CHEBI:29105"/>
        <label>2</label>
    </ligand>
</feature>
<evidence type="ECO:0000256" key="5">
    <source>
        <dbReference type="ARBA" id="ARBA00022801"/>
    </source>
</evidence>
<dbReference type="GO" id="GO:0016787">
    <property type="term" value="F:hydrolase activity"/>
    <property type="evidence" value="ECO:0007669"/>
    <property type="project" value="UniProtKB-KW"/>
</dbReference>
<dbReference type="Gene3D" id="3.40.50.300">
    <property type="entry name" value="P-loop containing nucleotide triphosphate hydrolases"/>
    <property type="match status" value="2"/>
</dbReference>
<feature type="binding site" evidence="12">
    <location>
        <position position="490"/>
    </location>
    <ligand>
        <name>Zn(2+)</name>
        <dbReference type="ChEBI" id="CHEBI:29105"/>
        <label>1</label>
    </ligand>
</feature>
<reference evidence="16 17" key="1">
    <citation type="submission" date="2021-10" db="EMBL/GenBank/DDBJ databases">
        <title>Anaerobic single-cell dispensing facilitates the cultivation of human gut bacteria.</title>
        <authorList>
            <person name="Afrizal A."/>
        </authorList>
    </citation>
    <scope>NUCLEOTIDE SEQUENCE [LARGE SCALE GENOMIC DNA]</scope>
    <source>
        <strain evidence="16 17">CLA-AA-H224</strain>
    </source>
</reference>
<dbReference type="GO" id="GO:0008270">
    <property type="term" value="F:zinc ion binding"/>
    <property type="evidence" value="ECO:0007669"/>
    <property type="project" value="UniProtKB-UniRule"/>
</dbReference>
<dbReference type="HAMAP" id="MF_00983">
    <property type="entry name" value="PriA"/>
    <property type="match status" value="1"/>
</dbReference>
<dbReference type="GO" id="GO:0006270">
    <property type="term" value="P:DNA replication initiation"/>
    <property type="evidence" value="ECO:0007669"/>
    <property type="project" value="TreeGrafter"/>
</dbReference>
<keyword evidence="17" id="KW-1185">Reference proteome</keyword>
<comment type="cofactor">
    <cofactor evidence="12">
        <name>Zn(2+)</name>
        <dbReference type="ChEBI" id="CHEBI:29105"/>
    </cofactor>
    <text evidence="12">Binds 2 zinc ions per subunit.</text>
</comment>
<dbReference type="GO" id="GO:0006302">
    <property type="term" value="P:double-strand break repair"/>
    <property type="evidence" value="ECO:0007669"/>
    <property type="project" value="InterPro"/>
</dbReference>
<comment type="catalytic activity">
    <reaction evidence="12">
        <text>Couples ATP hydrolysis with the unwinding of duplex DNA by translocating in the 3'-5' direction.</text>
        <dbReference type="EC" id="5.6.2.4"/>
    </reaction>
</comment>
<evidence type="ECO:0000256" key="13">
    <source>
        <dbReference type="SAM" id="Coils"/>
    </source>
</evidence>
<dbReference type="EMBL" id="JAJEQN010000021">
    <property type="protein sequence ID" value="MCC2221810.1"/>
    <property type="molecule type" value="Genomic_DNA"/>
</dbReference>
<dbReference type="InterPro" id="IPR041236">
    <property type="entry name" value="PriA_C"/>
</dbReference>
<proteinExistence type="inferred from homology"/>
<evidence type="ECO:0000256" key="6">
    <source>
        <dbReference type="ARBA" id="ARBA00022806"/>
    </source>
</evidence>
<dbReference type="GO" id="GO:0003677">
    <property type="term" value="F:DNA binding"/>
    <property type="evidence" value="ECO:0007669"/>
    <property type="project" value="UniProtKB-UniRule"/>
</dbReference>
<keyword evidence="9 12" id="KW-0238">DNA-binding</keyword>
<feature type="binding site" evidence="12">
    <location>
        <position position="460"/>
    </location>
    <ligand>
        <name>Zn(2+)</name>
        <dbReference type="ChEBI" id="CHEBI:29105"/>
        <label>2</label>
    </ligand>
</feature>
<dbReference type="PROSITE" id="PS51194">
    <property type="entry name" value="HELICASE_CTER"/>
    <property type="match status" value="1"/>
</dbReference>
<keyword evidence="3 12" id="KW-0479">Metal-binding</keyword>
<dbReference type="Gene3D" id="3.40.1440.60">
    <property type="entry name" value="PriA, 3(prime) DNA-binding domain"/>
    <property type="match status" value="1"/>
</dbReference>
<dbReference type="InterPro" id="IPR042115">
    <property type="entry name" value="PriA_3primeBD_sf"/>
</dbReference>
<accession>A0AAE3E4S3</accession>
<evidence type="ECO:0000256" key="1">
    <source>
        <dbReference type="ARBA" id="ARBA00022515"/>
    </source>
</evidence>
<comment type="catalytic activity">
    <reaction evidence="11 12">
        <text>ATP + H2O = ADP + phosphate + H(+)</text>
        <dbReference type="Rhea" id="RHEA:13065"/>
        <dbReference type="ChEBI" id="CHEBI:15377"/>
        <dbReference type="ChEBI" id="CHEBI:15378"/>
        <dbReference type="ChEBI" id="CHEBI:30616"/>
        <dbReference type="ChEBI" id="CHEBI:43474"/>
        <dbReference type="ChEBI" id="CHEBI:456216"/>
        <dbReference type="EC" id="5.6.2.4"/>
    </reaction>
</comment>
<dbReference type="RefSeq" id="WP_308731850.1">
    <property type="nucleotide sequence ID" value="NZ_JAJEQN010000021.1"/>
</dbReference>
<dbReference type="SUPFAM" id="SSF52540">
    <property type="entry name" value="P-loop containing nucleoside triphosphate hydrolases"/>
    <property type="match status" value="2"/>
</dbReference>
<dbReference type="InterPro" id="IPR027417">
    <property type="entry name" value="P-loop_NTPase"/>
</dbReference>
<keyword evidence="6 12" id="KW-0347">Helicase</keyword>
<sequence length="736" mass="83974">MYADIVIDISHESLDRPFQYRIPESLVGQVQPGMWVLVPFGRRNTQKKGFVLKLGTKANIDPDRIKELTEIISDDNSSDKTRIALAVWMYREYGGNLIQSLRVVMPARKNVRPKQVSFLVRTSDEKRFLSYLDLARKKNWKGRVRLMEALLCRDYISSAFARQQLKIASDAIKALEEEKLIQIETKRFYRSVLPKESASLEKKQLNEEQQAIVDKLISSYQAGVRTPALLYGITGSGKTEVYMHLIEWMIHQNKQVIVLIPEISLTYQVILNFYSRFGEQVSMINSRLSDGERSDQLERARNGEISIMVGPRSALFTPFSNLGLIIVDEEQEGAYNSEQIPRYHTRETADKLAQLTNSLLLLGSATPSIESFSRAESGEYRKFCLTKRAVLGSCLPNVQVVDMRKELASGNRSVFSRELREKMEECLAKKQQMMLFINRRGFSRVVSCRSCGKPIECPHCDVALTEHLGDKLVCHYCGYTKAMPRSCPLCGSPYLAGFGLGTQKAEMMIKAQFPSARVLRMDMDTTSKKDGHEQILDSFRRREADILVGTQMIVKGHDFPGVTLVGILAADMSLYNCDFRSSERTFQLLTQAAGRAGRGMEPGNVIIQTYDPENYSIQTAANQDYESFYHQEIRFRRRMQYPPIGLMCEVMAVSADEKLANQWIWQVQLLINKRFCDIIKIIGPSDAPIARLKDMWRKHLYIRSNDHKAYLEAMELIQEITEQAAVQKVSIFVTVC</sequence>
<feature type="binding site" evidence="12">
    <location>
        <position position="477"/>
    </location>
    <ligand>
        <name>Zn(2+)</name>
        <dbReference type="ChEBI" id="CHEBI:29105"/>
        <label>2</label>
    </ligand>
</feature>
<protein>
    <recommendedName>
        <fullName evidence="12">Replication restart protein PriA</fullName>
    </recommendedName>
    <alternativeName>
        <fullName evidence="12">ATP-dependent DNA helicase PriA</fullName>
        <ecNumber evidence="12">5.6.2.4</ecNumber>
    </alternativeName>
    <alternativeName>
        <fullName evidence="12">DNA 3'-5' helicase PriA</fullName>
    </alternativeName>
</protein>
<dbReference type="CDD" id="cd18804">
    <property type="entry name" value="SF2_C_priA"/>
    <property type="match status" value="1"/>
</dbReference>
<evidence type="ECO:0000259" key="15">
    <source>
        <dbReference type="PROSITE" id="PS51194"/>
    </source>
</evidence>
<evidence type="ECO:0000313" key="16">
    <source>
        <dbReference type="EMBL" id="MCC2221810.1"/>
    </source>
</evidence>
<keyword evidence="1 12" id="KW-0639">Primosome</keyword>
<dbReference type="InterPro" id="IPR014001">
    <property type="entry name" value="Helicase_ATP-bd"/>
</dbReference>
<evidence type="ECO:0000256" key="7">
    <source>
        <dbReference type="ARBA" id="ARBA00022833"/>
    </source>
</evidence>
<dbReference type="EC" id="5.6.2.4" evidence="12"/>
<dbReference type="PROSITE" id="PS51192">
    <property type="entry name" value="HELICASE_ATP_BIND_1"/>
    <property type="match status" value="1"/>
</dbReference>
<dbReference type="GO" id="GO:0006310">
    <property type="term" value="P:DNA recombination"/>
    <property type="evidence" value="ECO:0007669"/>
    <property type="project" value="InterPro"/>
</dbReference>
<dbReference type="SMART" id="SM00487">
    <property type="entry name" value="DEXDc"/>
    <property type="match status" value="1"/>
</dbReference>
<keyword evidence="2 12" id="KW-0235">DNA replication</keyword>
<comment type="similarity">
    <text evidence="12">Belongs to the helicase family. PriA subfamily.</text>
</comment>
<evidence type="ECO:0000256" key="10">
    <source>
        <dbReference type="ARBA" id="ARBA00023235"/>
    </source>
</evidence>
<keyword evidence="5 12" id="KW-0378">Hydrolase</keyword>
<comment type="subunit">
    <text evidence="12">Component of the replication restart primosome.</text>
</comment>
<dbReference type="AlphaFoldDB" id="A0AAE3E4S3"/>
<feature type="domain" description="Helicase C-terminal" evidence="15">
    <location>
        <begin position="482"/>
        <end position="636"/>
    </location>
</feature>
<dbReference type="GO" id="GO:0005524">
    <property type="term" value="F:ATP binding"/>
    <property type="evidence" value="ECO:0007669"/>
    <property type="project" value="UniProtKB-UniRule"/>
</dbReference>
<evidence type="ECO:0000313" key="17">
    <source>
        <dbReference type="Proteomes" id="UP001198200"/>
    </source>
</evidence>
<dbReference type="FunFam" id="3.40.50.300:FF:000489">
    <property type="entry name" value="Primosome assembly protein PriA"/>
    <property type="match status" value="1"/>
</dbReference>
<evidence type="ECO:0000256" key="11">
    <source>
        <dbReference type="ARBA" id="ARBA00048988"/>
    </source>
</evidence>
<dbReference type="GO" id="GO:0043138">
    <property type="term" value="F:3'-5' DNA helicase activity"/>
    <property type="evidence" value="ECO:0007669"/>
    <property type="project" value="UniProtKB-EC"/>
</dbReference>
<dbReference type="InterPro" id="IPR040498">
    <property type="entry name" value="PriA_CRR"/>
</dbReference>
<dbReference type="Pfam" id="PF00270">
    <property type="entry name" value="DEAD"/>
    <property type="match status" value="1"/>
</dbReference>
<evidence type="ECO:0000256" key="2">
    <source>
        <dbReference type="ARBA" id="ARBA00022705"/>
    </source>
</evidence>
<dbReference type="InterPro" id="IPR011545">
    <property type="entry name" value="DEAD/DEAH_box_helicase_dom"/>
</dbReference>
<feature type="coiled-coil region" evidence="13">
    <location>
        <begin position="158"/>
        <end position="215"/>
    </location>
</feature>
<dbReference type="Pfam" id="PF00271">
    <property type="entry name" value="Helicase_C"/>
    <property type="match status" value="1"/>
</dbReference>
<keyword evidence="8 12" id="KW-0067">ATP-binding</keyword>
<keyword evidence="10 12" id="KW-0413">Isomerase</keyword>
<evidence type="ECO:0000256" key="12">
    <source>
        <dbReference type="HAMAP-Rule" id="MF_00983"/>
    </source>
</evidence>
<dbReference type="Pfam" id="PF18319">
    <property type="entry name" value="Zn_ribbon_PriA"/>
    <property type="match status" value="1"/>
</dbReference>
<keyword evidence="13" id="KW-0175">Coiled coil</keyword>
<evidence type="ECO:0000256" key="3">
    <source>
        <dbReference type="ARBA" id="ARBA00022723"/>
    </source>
</evidence>
<organism evidence="16 17">
    <name type="scientific">Anthropogastromicrobium aceti</name>
    <dbReference type="NCBI Taxonomy" id="2981768"/>
    <lineage>
        <taxon>Bacteria</taxon>
        <taxon>Bacillati</taxon>
        <taxon>Bacillota</taxon>
        <taxon>Clostridia</taxon>
        <taxon>Lachnospirales</taxon>
        <taxon>Lachnospiraceae</taxon>
        <taxon>Anthropogastromicrobium</taxon>
    </lineage>
</organism>
<dbReference type="SMART" id="SM00490">
    <property type="entry name" value="HELICc"/>
    <property type="match status" value="1"/>
</dbReference>
<name>A0AAE3E4S3_9FIRM</name>
<evidence type="ECO:0000256" key="4">
    <source>
        <dbReference type="ARBA" id="ARBA00022741"/>
    </source>
</evidence>
<feature type="binding site" evidence="12">
    <location>
        <position position="487"/>
    </location>
    <ligand>
        <name>Zn(2+)</name>
        <dbReference type="ChEBI" id="CHEBI:29105"/>
        <label>1</label>
    </ligand>
</feature>
<dbReference type="GO" id="GO:1990077">
    <property type="term" value="C:primosome complex"/>
    <property type="evidence" value="ECO:0007669"/>
    <property type="project" value="UniProtKB-UniRule"/>
</dbReference>
<dbReference type="InterPro" id="IPR041222">
    <property type="entry name" value="PriA_3primeBD"/>
</dbReference>
<feature type="binding site" evidence="12">
    <location>
        <position position="448"/>
    </location>
    <ligand>
        <name>Zn(2+)</name>
        <dbReference type="ChEBI" id="CHEBI:29105"/>
        <label>1</label>
    </ligand>
</feature>
<evidence type="ECO:0000256" key="9">
    <source>
        <dbReference type="ARBA" id="ARBA00023125"/>
    </source>
</evidence>
<dbReference type="PANTHER" id="PTHR30580">
    <property type="entry name" value="PRIMOSOMAL PROTEIN N"/>
    <property type="match status" value="1"/>
</dbReference>
<dbReference type="InterPro" id="IPR001650">
    <property type="entry name" value="Helicase_C-like"/>
</dbReference>
<feature type="binding site" evidence="12">
    <location>
        <position position="451"/>
    </location>
    <ligand>
        <name>Zn(2+)</name>
        <dbReference type="ChEBI" id="CHEBI:29105"/>
        <label>1</label>
    </ligand>
</feature>
<keyword evidence="4 12" id="KW-0547">Nucleotide-binding</keyword>
<comment type="caution">
    <text evidence="16">The sequence shown here is derived from an EMBL/GenBank/DDBJ whole genome shotgun (WGS) entry which is preliminary data.</text>
</comment>